<feature type="compositionally biased region" description="Basic and acidic residues" evidence="1">
    <location>
        <begin position="86"/>
        <end position="100"/>
    </location>
</feature>
<evidence type="ECO:0008006" key="5">
    <source>
        <dbReference type="Google" id="ProtNLM"/>
    </source>
</evidence>
<feature type="compositionally biased region" description="Low complexity" evidence="1">
    <location>
        <begin position="38"/>
        <end position="47"/>
    </location>
</feature>
<keyword evidence="2" id="KW-0472">Membrane</keyword>
<dbReference type="Proteomes" id="UP000193560">
    <property type="component" value="Unassembled WGS sequence"/>
</dbReference>
<gene>
    <name evidence="3" type="ORF">BCR42DRAFT_242441</name>
</gene>
<feature type="region of interest" description="Disordered" evidence="1">
    <location>
        <begin position="38"/>
        <end position="62"/>
    </location>
</feature>
<protein>
    <recommendedName>
        <fullName evidence="5">Dipeptidylpeptidase IV N-terminal domain-containing protein</fullName>
    </recommendedName>
</protein>
<feature type="transmembrane region" description="Helical" evidence="2">
    <location>
        <begin position="128"/>
        <end position="147"/>
    </location>
</feature>
<keyword evidence="2" id="KW-1133">Transmembrane helix</keyword>
<organism evidence="3 4">
    <name type="scientific">Absidia repens</name>
    <dbReference type="NCBI Taxonomy" id="90262"/>
    <lineage>
        <taxon>Eukaryota</taxon>
        <taxon>Fungi</taxon>
        <taxon>Fungi incertae sedis</taxon>
        <taxon>Mucoromycota</taxon>
        <taxon>Mucoromycotina</taxon>
        <taxon>Mucoromycetes</taxon>
        <taxon>Mucorales</taxon>
        <taxon>Cunninghamellaceae</taxon>
        <taxon>Absidia</taxon>
    </lineage>
</organism>
<keyword evidence="2" id="KW-0812">Transmembrane</keyword>
<feature type="compositionally biased region" description="Acidic residues" evidence="1">
    <location>
        <begin position="105"/>
        <end position="115"/>
    </location>
</feature>
<evidence type="ECO:0000256" key="2">
    <source>
        <dbReference type="SAM" id="Phobius"/>
    </source>
</evidence>
<accession>A0A1X2IK31</accession>
<dbReference type="EMBL" id="MCGE01000009">
    <property type="protein sequence ID" value="ORZ17914.1"/>
    <property type="molecule type" value="Genomic_DNA"/>
</dbReference>
<sequence>MNHTNSIPLQSIQHSQTIDEYVDQYMAVVDSRHSIQSFSSTTTSSSTNHRHSQDSQLSDEDDRLNNNMMRKTYYDHTQQEDEDDQSYLHHKGEQSEEQERLVSSMDDDLDELDDPLADRNSPKGDRKWLCFLFLGILLVGWLIWTIIVNSMSPGQPRNVFHDNGNHIDLTDIMKSEFIPKRPNVVWMDSGHTDGLFTYIDPENHNVMMRSVENGTKQVLLDSVDLLSGHDVPSIKHYSFSKDTQYMLLWTNETKVSLNPGRRIIDINFFLRV</sequence>
<keyword evidence="4" id="KW-1185">Reference proteome</keyword>
<evidence type="ECO:0000256" key="1">
    <source>
        <dbReference type="SAM" id="MobiDB-lite"/>
    </source>
</evidence>
<proteinExistence type="predicted"/>
<feature type="region of interest" description="Disordered" evidence="1">
    <location>
        <begin position="77"/>
        <end position="118"/>
    </location>
</feature>
<dbReference type="STRING" id="90262.A0A1X2IK31"/>
<comment type="caution">
    <text evidence="3">The sequence shown here is derived from an EMBL/GenBank/DDBJ whole genome shotgun (WGS) entry which is preliminary data.</text>
</comment>
<evidence type="ECO:0000313" key="3">
    <source>
        <dbReference type="EMBL" id="ORZ17914.1"/>
    </source>
</evidence>
<name>A0A1X2IK31_9FUNG</name>
<reference evidence="3 4" key="1">
    <citation type="submission" date="2016-07" db="EMBL/GenBank/DDBJ databases">
        <title>Pervasive Adenine N6-methylation of Active Genes in Fungi.</title>
        <authorList>
            <consortium name="DOE Joint Genome Institute"/>
            <person name="Mondo S.J."/>
            <person name="Dannebaum R.O."/>
            <person name="Kuo R.C."/>
            <person name="Labutti K."/>
            <person name="Haridas S."/>
            <person name="Kuo A."/>
            <person name="Salamov A."/>
            <person name="Ahrendt S.R."/>
            <person name="Lipzen A."/>
            <person name="Sullivan W."/>
            <person name="Andreopoulos W.B."/>
            <person name="Clum A."/>
            <person name="Lindquist E."/>
            <person name="Daum C."/>
            <person name="Ramamoorthy G.K."/>
            <person name="Gryganskyi A."/>
            <person name="Culley D."/>
            <person name="Magnuson J.K."/>
            <person name="James T.Y."/>
            <person name="O'Malley M.A."/>
            <person name="Stajich J.E."/>
            <person name="Spatafora J.W."/>
            <person name="Visel A."/>
            <person name="Grigoriev I.V."/>
        </authorList>
    </citation>
    <scope>NUCLEOTIDE SEQUENCE [LARGE SCALE GENOMIC DNA]</scope>
    <source>
        <strain evidence="3 4">NRRL 1336</strain>
    </source>
</reference>
<evidence type="ECO:0000313" key="4">
    <source>
        <dbReference type="Proteomes" id="UP000193560"/>
    </source>
</evidence>
<dbReference type="Gene3D" id="2.140.10.30">
    <property type="entry name" value="Dipeptidylpeptidase IV, N-terminal domain"/>
    <property type="match status" value="1"/>
</dbReference>
<dbReference type="AlphaFoldDB" id="A0A1X2IK31"/>